<feature type="domain" description="Pentraxin (PTX)" evidence="6">
    <location>
        <begin position="17"/>
        <end position="118"/>
    </location>
</feature>
<organism evidence="7 8">
    <name type="scientific">Clarias magur</name>
    <name type="common">Asian catfish</name>
    <name type="synonym">Macropteronotus magur</name>
    <dbReference type="NCBI Taxonomy" id="1594786"/>
    <lineage>
        <taxon>Eukaryota</taxon>
        <taxon>Metazoa</taxon>
        <taxon>Chordata</taxon>
        <taxon>Craniata</taxon>
        <taxon>Vertebrata</taxon>
        <taxon>Euteleostomi</taxon>
        <taxon>Actinopterygii</taxon>
        <taxon>Neopterygii</taxon>
        <taxon>Teleostei</taxon>
        <taxon>Ostariophysi</taxon>
        <taxon>Siluriformes</taxon>
        <taxon>Clariidae</taxon>
        <taxon>Clarias</taxon>
    </lineage>
</organism>
<keyword evidence="3" id="KW-0964">Secreted</keyword>
<comment type="caution">
    <text evidence="7">The sequence shown here is derived from an EMBL/GenBank/DDBJ whole genome shotgun (WGS) entry which is preliminary data.</text>
</comment>
<gene>
    <name evidence="7" type="ORF">DAT39_023266</name>
</gene>
<dbReference type="Gene3D" id="2.60.120.200">
    <property type="match status" value="1"/>
</dbReference>
<evidence type="ECO:0000256" key="2">
    <source>
        <dbReference type="ARBA" id="ARBA00004613"/>
    </source>
</evidence>
<evidence type="ECO:0000259" key="6">
    <source>
        <dbReference type="Pfam" id="PF00354"/>
    </source>
</evidence>
<keyword evidence="8" id="KW-1185">Reference proteome</keyword>
<dbReference type="PANTHER" id="PTHR45869">
    <property type="entry name" value="C-REACTIVE PROTEIN-RELATED"/>
    <property type="match status" value="1"/>
</dbReference>
<evidence type="ECO:0000256" key="3">
    <source>
        <dbReference type="ARBA" id="ARBA00022525"/>
    </source>
</evidence>
<dbReference type="InterPro" id="IPR051005">
    <property type="entry name" value="Pentraxin_domain"/>
</dbReference>
<keyword evidence="4" id="KW-0732">Signal</keyword>
<name>A0A8J4TSM3_CLAMG</name>
<dbReference type="PANTHER" id="PTHR45869:SF7">
    <property type="entry name" value="C-REACTIVE PROTEIN"/>
    <property type="match status" value="1"/>
</dbReference>
<dbReference type="OrthoDB" id="547680at2759"/>
<feature type="non-terminal residue" evidence="7">
    <location>
        <position position="119"/>
    </location>
</feature>
<evidence type="ECO:0000256" key="5">
    <source>
        <dbReference type="ARBA" id="ARBA00023157"/>
    </source>
</evidence>
<evidence type="ECO:0000256" key="4">
    <source>
        <dbReference type="ARBA" id="ARBA00022729"/>
    </source>
</evidence>
<reference evidence="7" key="1">
    <citation type="submission" date="2020-07" db="EMBL/GenBank/DDBJ databases">
        <title>Clarias magur genome sequencing, assembly and annotation.</title>
        <authorList>
            <person name="Kushwaha B."/>
            <person name="Kumar R."/>
            <person name="Das P."/>
            <person name="Joshi C.G."/>
            <person name="Kumar D."/>
            <person name="Nagpure N.S."/>
            <person name="Pandey M."/>
            <person name="Agarwal S."/>
            <person name="Srivastava S."/>
            <person name="Singh M."/>
            <person name="Sahoo L."/>
            <person name="Jayasankar P."/>
            <person name="Meher P.K."/>
            <person name="Koringa P.G."/>
            <person name="Iquebal M.A."/>
            <person name="Das S.P."/>
            <person name="Bit A."/>
            <person name="Patnaik S."/>
            <person name="Patel N."/>
            <person name="Shah T.M."/>
            <person name="Hinsu A."/>
            <person name="Jena J.K."/>
        </authorList>
    </citation>
    <scope>NUCLEOTIDE SEQUENCE</scope>
    <source>
        <strain evidence="7">CIFAMagur01</strain>
        <tissue evidence="7">Testis</tissue>
    </source>
</reference>
<dbReference type="InterPro" id="IPR001759">
    <property type="entry name" value="PTX_dom"/>
</dbReference>
<dbReference type="Proteomes" id="UP000727407">
    <property type="component" value="Unassembled WGS sequence"/>
</dbReference>
<protein>
    <submittedName>
        <fullName evidence="7">Serum amyloid P-component-like</fullName>
    </submittedName>
</protein>
<comment type="subcellular location">
    <subcellularLocation>
        <location evidence="2">Secreted</location>
    </subcellularLocation>
</comment>
<sequence length="119" mass="13543">MFSVMPGAAVRFRSVALPEVTAITLCLRGLTDKRWMIDDRLQLMFGKRNAFYITASSPFEYQLQVAESYVTFDVNSMVPVQEVRSAWKSRCVTWDSDSGMAQLWFDGRMSVRKGVSRGT</sequence>
<dbReference type="GO" id="GO:0005576">
    <property type="term" value="C:extracellular region"/>
    <property type="evidence" value="ECO:0007669"/>
    <property type="project" value="UniProtKB-SubCell"/>
</dbReference>
<proteinExistence type="predicted"/>
<dbReference type="Pfam" id="PF00354">
    <property type="entry name" value="Pentaxin"/>
    <property type="match status" value="1"/>
</dbReference>
<evidence type="ECO:0000313" key="8">
    <source>
        <dbReference type="Proteomes" id="UP000727407"/>
    </source>
</evidence>
<accession>A0A8J4TSM3</accession>
<evidence type="ECO:0000256" key="1">
    <source>
        <dbReference type="ARBA" id="ARBA00001913"/>
    </source>
</evidence>
<keyword evidence="5" id="KW-1015">Disulfide bond</keyword>
<comment type="cofactor">
    <cofactor evidence="1">
        <name>Ca(2+)</name>
        <dbReference type="ChEBI" id="CHEBI:29108"/>
    </cofactor>
</comment>
<dbReference type="EMBL" id="QNUK01001539">
    <property type="protein sequence ID" value="KAF5880232.1"/>
    <property type="molecule type" value="Genomic_DNA"/>
</dbReference>
<evidence type="ECO:0000313" key="7">
    <source>
        <dbReference type="EMBL" id="KAF5880232.1"/>
    </source>
</evidence>
<dbReference type="AlphaFoldDB" id="A0A8J4TSM3"/>